<evidence type="ECO:0000313" key="2">
    <source>
        <dbReference type="EMBL" id="QJA91469.1"/>
    </source>
</evidence>
<protein>
    <submittedName>
        <fullName evidence="2">Uncharacterized protein</fullName>
    </submittedName>
</protein>
<organism evidence="2">
    <name type="scientific">viral metagenome</name>
    <dbReference type="NCBI Taxonomy" id="1070528"/>
    <lineage>
        <taxon>unclassified sequences</taxon>
        <taxon>metagenomes</taxon>
        <taxon>organismal metagenomes</taxon>
    </lineage>
</organism>
<keyword evidence="1" id="KW-1133">Transmembrane helix</keyword>
<reference evidence="2" key="1">
    <citation type="submission" date="2020-03" db="EMBL/GenBank/DDBJ databases">
        <title>The deep terrestrial virosphere.</title>
        <authorList>
            <person name="Holmfeldt K."/>
            <person name="Nilsson E."/>
            <person name="Simone D."/>
            <person name="Lopez-Fernandez M."/>
            <person name="Wu X."/>
            <person name="de Brujin I."/>
            <person name="Lundin D."/>
            <person name="Andersson A."/>
            <person name="Bertilsson S."/>
            <person name="Dopson M."/>
        </authorList>
    </citation>
    <scope>NUCLEOTIDE SEQUENCE</scope>
    <source>
        <strain evidence="2">MM415B03360</strain>
    </source>
</reference>
<dbReference type="EMBL" id="MT142989">
    <property type="protein sequence ID" value="QJA91469.1"/>
    <property type="molecule type" value="Genomic_DNA"/>
</dbReference>
<accession>A0A6M3LAT2</accession>
<feature type="transmembrane region" description="Helical" evidence="1">
    <location>
        <begin position="6"/>
        <end position="24"/>
    </location>
</feature>
<evidence type="ECO:0000256" key="1">
    <source>
        <dbReference type="SAM" id="Phobius"/>
    </source>
</evidence>
<gene>
    <name evidence="2" type="ORF">MM415B03360_0013</name>
</gene>
<sequence length="55" mass="6349">MDYYSLISQVVTLFAKGVIFAFVLEFLGYRINNHKWWILMMVVAALVNIPNDILG</sequence>
<keyword evidence="1" id="KW-0812">Transmembrane</keyword>
<proteinExistence type="predicted"/>
<name>A0A6M3LAT2_9ZZZZ</name>
<feature type="transmembrane region" description="Helical" evidence="1">
    <location>
        <begin position="36"/>
        <end position="54"/>
    </location>
</feature>
<keyword evidence="1" id="KW-0472">Membrane</keyword>
<dbReference type="AlphaFoldDB" id="A0A6M3LAT2"/>